<keyword evidence="2" id="KW-1185">Reference proteome</keyword>
<name>A0ABT3Y9S9_9HYPH</name>
<accession>A0ABT3Y9S9</accession>
<reference evidence="1" key="1">
    <citation type="submission" date="2022-10" db="EMBL/GenBank/DDBJ databases">
        <title>Hoeflea sp. J2-29, isolated from marine algae.</title>
        <authorList>
            <person name="Kristyanto S."/>
            <person name="Kim J.M."/>
            <person name="Jeon C.O."/>
        </authorList>
    </citation>
    <scope>NUCLEOTIDE SEQUENCE</scope>
    <source>
        <strain evidence="1">J2-29</strain>
    </source>
</reference>
<evidence type="ECO:0000313" key="2">
    <source>
        <dbReference type="Proteomes" id="UP001081283"/>
    </source>
</evidence>
<gene>
    <name evidence="1" type="ORF">OEG82_01090</name>
</gene>
<dbReference type="RefSeq" id="WP_267610616.1">
    <property type="nucleotide sequence ID" value="NZ_JAOVZQ010000001.1"/>
</dbReference>
<sequence length="86" mass="9010">MILHQCPEGDATGAEIAACTVWEGPLYAVDATGGAGWLPVLDAAHAAGESLLLPDFGAAVMRSQAWQSQEVTKLPGDVFRLKACQE</sequence>
<comment type="caution">
    <text evidence="1">The sequence shown here is derived from an EMBL/GenBank/DDBJ whole genome shotgun (WGS) entry which is preliminary data.</text>
</comment>
<dbReference type="Proteomes" id="UP001081283">
    <property type="component" value="Unassembled WGS sequence"/>
</dbReference>
<dbReference type="EMBL" id="JAOVZQ010000001">
    <property type="protein sequence ID" value="MCY0092646.1"/>
    <property type="molecule type" value="Genomic_DNA"/>
</dbReference>
<protein>
    <submittedName>
        <fullName evidence="1">Uncharacterized protein</fullName>
    </submittedName>
</protein>
<proteinExistence type="predicted"/>
<organism evidence="1 2">
    <name type="scientific">Hoeflea ulvae</name>
    <dbReference type="NCBI Taxonomy" id="2983764"/>
    <lineage>
        <taxon>Bacteria</taxon>
        <taxon>Pseudomonadati</taxon>
        <taxon>Pseudomonadota</taxon>
        <taxon>Alphaproteobacteria</taxon>
        <taxon>Hyphomicrobiales</taxon>
        <taxon>Rhizobiaceae</taxon>
        <taxon>Hoeflea</taxon>
    </lineage>
</organism>
<evidence type="ECO:0000313" key="1">
    <source>
        <dbReference type="EMBL" id="MCY0092646.1"/>
    </source>
</evidence>